<protein>
    <submittedName>
        <fullName evidence="1">Uncharacterized protein</fullName>
    </submittedName>
</protein>
<gene>
    <name evidence="1" type="ORF">E5J99_10005</name>
</gene>
<dbReference type="CDD" id="cd00093">
    <property type="entry name" value="HTH_XRE"/>
    <property type="match status" value="1"/>
</dbReference>
<keyword evidence="2" id="KW-1185">Reference proteome</keyword>
<accession>A0A4Z0PN46</accession>
<evidence type="ECO:0000313" key="1">
    <source>
        <dbReference type="EMBL" id="TGE16450.1"/>
    </source>
</evidence>
<dbReference type="AlphaFoldDB" id="A0A4Z0PN46"/>
<reference evidence="1 2" key="1">
    <citation type="submission" date="2019-04" db="EMBL/GenBank/DDBJ databases">
        <authorList>
            <person name="Feng G."/>
            <person name="Zhang J."/>
            <person name="Zhu H."/>
        </authorList>
    </citation>
    <scope>NUCLEOTIDE SEQUENCE [LARGE SCALE GENOMIC DNA]</scope>
    <source>
        <strain evidence="1 2">JCM 17223</strain>
    </source>
</reference>
<dbReference type="EMBL" id="SRLD01000016">
    <property type="protein sequence ID" value="TGE16450.1"/>
    <property type="molecule type" value="Genomic_DNA"/>
</dbReference>
<dbReference type="SUPFAM" id="SSF47413">
    <property type="entry name" value="lambda repressor-like DNA-binding domains"/>
    <property type="match status" value="1"/>
</dbReference>
<name>A0A4Z0PN46_9BACT</name>
<dbReference type="InterPro" id="IPR010982">
    <property type="entry name" value="Lambda_DNA-bd_dom_sf"/>
</dbReference>
<dbReference type="InterPro" id="IPR001387">
    <property type="entry name" value="Cro/C1-type_HTH"/>
</dbReference>
<dbReference type="Proteomes" id="UP000297739">
    <property type="component" value="Unassembled WGS sequence"/>
</dbReference>
<proteinExistence type="predicted"/>
<organism evidence="1 2">
    <name type="scientific">Hymenobacter elongatus</name>
    <dbReference type="NCBI Taxonomy" id="877208"/>
    <lineage>
        <taxon>Bacteria</taxon>
        <taxon>Pseudomonadati</taxon>
        <taxon>Bacteroidota</taxon>
        <taxon>Cytophagia</taxon>
        <taxon>Cytophagales</taxon>
        <taxon>Hymenobacteraceae</taxon>
        <taxon>Hymenobacter</taxon>
    </lineage>
</organism>
<sequence>MRRHFGMDQQELAHYLGITQAMGSQAEAGRRGLGAAARQAPETLAAHLPPTPAAPVAPPAAVPTAPPLLRLAAPETAPLAARLDYCQHHARRLRRLLRPLEAQAATAARWHAARPALLATLPPAPEPTDTLSEATGPGDWAAYLRWYRRHWLLARPTALPPAASARYHLLRLQAEALETAAAALLVLLG</sequence>
<dbReference type="GO" id="GO:0003677">
    <property type="term" value="F:DNA binding"/>
    <property type="evidence" value="ECO:0007669"/>
    <property type="project" value="InterPro"/>
</dbReference>
<evidence type="ECO:0000313" key="2">
    <source>
        <dbReference type="Proteomes" id="UP000297739"/>
    </source>
</evidence>
<comment type="caution">
    <text evidence="1">The sequence shown here is derived from an EMBL/GenBank/DDBJ whole genome shotgun (WGS) entry which is preliminary data.</text>
</comment>
<dbReference type="RefSeq" id="WP_135497589.1">
    <property type="nucleotide sequence ID" value="NZ_SRLD01000016.1"/>
</dbReference>